<sequence length="222" mass="24174">MNCNIRHQVLQKVIEKISRAVSEGGEGYTSDIHISSDGNRAAGLVSRGSIGTLFCCGLCAACFCPYNKWIVKLWFQGDVLQWEISRESNLCVHLCFSGWIGLIILNNQYGDMRRCVSESIKSVQANGILGSGGGGYSQPQSPLFQPPPPYTSPAASAPETQYMHKVDGVQPAFTPTANAYSANEVPIATAWVVDDSMVGSDYNTIPSVQFTDINNWLQNDTK</sequence>
<organism evidence="2 3">
    <name type="scientific">Triparma strigata</name>
    <dbReference type="NCBI Taxonomy" id="1606541"/>
    <lineage>
        <taxon>Eukaryota</taxon>
        <taxon>Sar</taxon>
        <taxon>Stramenopiles</taxon>
        <taxon>Ochrophyta</taxon>
        <taxon>Bolidophyceae</taxon>
        <taxon>Parmales</taxon>
        <taxon>Triparmaceae</taxon>
        <taxon>Triparma</taxon>
    </lineage>
</organism>
<gene>
    <name evidence="2" type="ORF">TrST_g13088</name>
</gene>
<evidence type="ECO:0000256" key="1">
    <source>
        <dbReference type="SAM" id="MobiDB-lite"/>
    </source>
</evidence>
<proteinExistence type="predicted"/>
<dbReference type="EMBL" id="BRXY01000190">
    <property type="protein sequence ID" value="GMH75489.1"/>
    <property type="molecule type" value="Genomic_DNA"/>
</dbReference>
<evidence type="ECO:0000313" key="2">
    <source>
        <dbReference type="EMBL" id="GMH75489.1"/>
    </source>
</evidence>
<comment type="caution">
    <text evidence="2">The sequence shown here is derived from an EMBL/GenBank/DDBJ whole genome shotgun (WGS) entry which is preliminary data.</text>
</comment>
<protein>
    <submittedName>
        <fullName evidence="2">Uncharacterized protein</fullName>
    </submittedName>
</protein>
<dbReference type="OrthoDB" id="10485435at2759"/>
<dbReference type="Proteomes" id="UP001165085">
    <property type="component" value="Unassembled WGS sequence"/>
</dbReference>
<reference evidence="3" key="1">
    <citation type="journal article" date="2023" name="Commun. Biol.">
        <title>Genome analysis of Parmales, the sister group of diatoms, reveals the evolutionary specialization of diatoms from phago-mixotrophs to photoautotrophs.</title>
        <authorList>
            <person name="Ban H."/>
            <person name="Sato S."/>
            <person name="Yoshikawa S."/>
            <person name="Yamada K."/>
            <person name="Nakamura Y."/>
            <person name="Ichinomiya M."/>
            <person name="Sato N."/>
            <person name="Blanc-Mathieu R."/>
            <person name="Endo H."/>
            <person name="Kuwata A."/>
            <person name="Ogata H."/>
        </authorList>
    </citation>
    <scope>NUCLEOTIDE SEQUENCE [LARGE SCALE GENOMIC DNA]</scope>
    <source>
        <strain evidence="3">NIES 3701</strain>
    </source>
</reference>
<evidence type="ECO:0000313" key="3">
    <source>
        <dbReference type="Proteomes" id="UP001165085"/>
    </source>
</evidence>
<name>A0A9W7AW48_9STRA</name>
<keyword evidence="3" id="KW-1185">Reference proteome</keyword>
<feature type="region of interest" description="Disordered" evidence="1">
    <location>
        <begin position="134"/>
        <end position="156"/>
    </location>
</feature>
<dbReference type="AlphaFoldDB" id="A0A9W7AW48"/>
<accession>A0A9W7AW48</accession>